<keyword evidence="2" id="KW-1003">Cell membrane</keyword>
<evidence type="ECO:0000256" key="6">
    <source>
        <dbReference type="SAM" id="MobiDB-lite"/>
    </source>
</evidence>
<name>A0A4Q5IX40_9ACTN</name>
<dbReference type="Proteomes" id="UP000291189">
    <property type="component" value="Unassembled WGS sequence"/>
</dbReference>
<evidence type="ECO:0000313" key="9">
    <source>
        <dbReference type="Proteomes" id="UP000291189"/>
    </source>
</evidence>
<feature type="transmembrane region" description="Helical" evidence="7">
    <location>
        <begin position="106"/>
        <end position="130"/>
    </location>
</feature>
<dbReference type="OrthoDB" id="9781030at2"/>
<evidence type="ECO:0000313" key="8">
    <source>
        <dbReference type="EMBL" id="RYU10662.1"/>
    </source>
</evidence>
<dbReference type="PIRSF" id="PIRSF035875">
    <property type="entry name" value="RNase_BN"/>
    <property type="match status" value="1"/>
</dbReference>
<dbReference type="GO" id="GO:0005886">
    <property type="term" value="C:plasma membrane"/>
    <property type="evidence" value="ECO:0007669"/>
    <property type="project" value="UniProtKB-SubCell"/>
</dbReference>
<evidence type="ECO:0000256" key="2">
    <source>
        <dbReference type="ARBA" id="ARBA00022475"/>
    </source>
</evidence>
<evidence type="ECO:0000256" key="4">
    <source>
        <dbReference type="ARBA" id="ARBA00022989"/>
    </source>
</evidence>
<organism evidence="8 9">
    <name type="scientific">Nocardioides iriomotensis</name>
    <dbReference type="NCBI Taxonomy" id="715784"/>
    <lineage>
        <taxon>Bacteria</taxon>
        <taxon>Bacillati</taxon>
        <taxon>Actinomycetota</taxon>
        <taxon>Actinomycetes</taxon>
        <taxon>Propionibacteriales</taxon>
        <taxon>Nocardioidaceae</taxon>
        <taxon>Nocardioides</taxon>
    </lineage>
</organism>
<keyword evidence="9" id="KW-1185">Reference proteome</keyword>
<feature type="transmembrane region" description="Helical" evidence="7">
    <location>
        <begin position="151"/>
        <end position="176"/>
    </location>
</feature>
<evidence type="ECO:0000256" key="1">
    <source>
        <dbReference type="ARBA" id="ARBA00004651"/>
    </source>
</evidence>
<dbReference type="PANTHER" id="PTHR30213:SF0">
    <property type="entry name" value="UPF0761 MEMBRANE PROTEIN YIHY"/>
    <property type="match status" value="1"/>
</dbReference>
<evidence type="ECO:0000256" key="3">
    <source>
        <dbReference type="ARBA" id="ARBA00022692"/>
    </source>
</evidence>
<proteinExistence type="predicted"/>
<gene>
    <name evidence="8" type="ORF">ETU37_15490</name>
</gene>
<accession>A0A4Q5IX40</accession>
<feature type="region of interest" description="Disordered" evidence="6">
    <location>
        <begin position="315"/>
        <end position="341"/>
    </location>
</feature>
<dbReference type="InterPro" id="IPR017039">
    <property type="entry name" value="Virul_fac_BrkB"/>
</dbReference>
<comment type="subcellular location">
    <subcellularLocation>
        <location evidence="1">Cell membrane</location>
        <topology evidence="1">Multi-pass membrane protein</topology>
    </subcellularLocation>
</comment>
<keyword evidence="5 7" id="KW-0472">Membrane</keyword>
<evidence type="ECO:0000256" key="7">
    <source>
        <dbReference type="SAM" id="Phobius"/>
    </source>
</evidence>
<dbReference type="AlphaFoldDB" id="A0A4Q5IX40"/>
<keyword evidence="3 7" id="KW-0812">Transmembrane</keyword>
<dbReference type="PANTHER" id="PTHR30213">
    <property type="entry name" value="INNER MEMBRANE PROTEIN YHJD"/>
    <property type="match status" value="1"/>
</dbReference>
<evidence type="ECO:0000256" key="5">
    <source>
        <dbReference type="ARBA" id="ARBA00023136"/>
    </source>
</evidence>
<dbReference type="NCBIfam" id="TIGR00765">
    <property type="entry name" value="yihY_not_rbn"/>
    <property type="match status" value="1"/>
</dbReference>
<comment type="caution">
    <text evidence="8">The sequence shown here is derived from an EMBL/GenBank/DDBJ whole genome shotgun (WGS) entry which is preliminary data.</text>
</comment>
<dbReference type="EMBL" id="SDPU01000028">
    <property type="protein sequence ID" value="RYU10662.1"/>
    <property type="molecule type" value="Genomic_DNA"/>
</dbReference>
<reference evidence="8 9" key="1">
    <citation type="submission" date="2019-01" db="EMBL/GenBank/DDBJ databases">
        <title>Nocardioides guangzhouensis sp. nov., an actinobacterium isolated from soil.</title>
        <authorList>
            <person name="Fu Y."/>
            <person name="Cai Y."/>
            <person name="Lin Z."/>
            <person name="Chen P."/>
        </authorList>
    </citation>
    <scope>NUCLEOTIDE SEQUENCE [LARGE SCALE GENOMIC DNA]</scope>
    <source>
        <strain evidence="8 9">NBRC 105384</strain>
    </source>
</reference>
<feature type="transmembrane region" description="Helical" evidence="7">
    <location>
        <begin position="262"/>
        <end position="284"/>
    </location>
</feature>
<feature type="transmembrane region" description="Helical" evidence="7">
    <location>
        <begin position="45"/>
        <end position="68"/>
    </location>
</feature>
<feature type="transmembrane region" description="Helical" evidence="7">
    <location>
        <begin position="227"/>
        <end position="250"/>
    </location>
</feature>
<dbReference type="RefSeq" id="WP_129988253.1">
    <property type="nucleotide sequence ID" value="NZ_SDPU01000028.1"/>
</dbReference>
<keyword evidence="4 7" id="KW-1133">Transmembrane helix</keyword>
<sequence length="341" mass="36812">MRISVDASTWWMARTDGAVGELWFVLRRSGQEFVDDDCPDKAAALTYYGVLSIFPAMIAMLSLIGLVGDGPATVKSLLDLLQQVGADSAVSTVEGPVTTLAEARQVAGLALVLGLLTALWTASGYVGAFGRALNQIYGVGEGRPFWRLRPYLALVTAGLLVLATLVAVGLVVSGSVADALGQAIGLGDAGLVAWRILKWPVVLVVVSLAVCLLYYATPNVKLPRLRWIGAGGLVAVLGWVAASALFAVYVSNFASYNRVYGSLAGMVVLLLWLWITNMALLYGAELNAELERVRELRNGRPAEKALQLELRDDTGIEKARRRQQQDARRAREIRQQADDER</sequence>
<dbReference type="Pfam" id="PF03631">
    <property type="entry name" value="Virul_fac_BrkB"/>
    <property type="match status" value="1"/>
</dbReference>
<feature type="transmembrane region" description="Helical" evidence="7">
    <location>
        <begin position="196"/>
        <end position="215"/>
    </location>
</feature>
<protein>
    <submittedName>
        <fullName evidence="8">YihY/virulence factor BrkB family protein</fullName>
    </submittedName>
</protein>